<dbReference type="GO" id="GO:0005123">
    <property type="term" value="F:death receptor binding"/>
    <property type="evidence" value="ECO:0007669"/>
    <property type="project" value="TreeGrafter"/>
</dbReference>
<dbReference type="Pfam" id="PF01335">
    <property type="entry name" value="DED"/>
    <property type="match status" value="1"/>
</dbReference>
<dbReference type="InterPro" id="IPR001875">
    <property type="entry name" value="DED_dom"/>
</dbReference>
<dbReference type="SUPFAM" id="SSF47986">
    <property type="entry name" value="DEATH domain"/>
    <property type="match status" value="1"/>
</dbReference>
<feature type="domain" description="DED" evidence="2">
    <location>
        <begin position="5"/>
        <end position="83"/>
    </location>
</feature>
<dbReference type="SMART" id="SM00031">
    <property type="entry name" value="DED"/>
    <property type="match status" value="1"/>
</dbReference>
<gene>
    <name evidence="3" type="primary">FADD</name>
</gene>
<proteinExistence type="predicted"/>
<dbReference type="FunFam" id="1.10.533.10:FF:000059">
    <property type="entry name" value="Fas-associated via death domain"/>
    <property type="match status" value="1"/>
</dbReference>
<dbReference type="GO" id="GO:0031265">
    <property type="term" value="C:CD95 death-inducing signaling complex"/>
    <property type="evidence" value="ECO:0007669"/>
    <property type="project" value="TreeGrafter"/>
</dbReference>
<feature type="domain" description="Death" evidence="1">
    <location>
        <begin position="102"/>
        <end position="186"/>
    </location>
</feature>
<dbReference type="SMART" id="SM00005">
    <property type="entry name" value="DEATH"/>
    <property type="match status" value="1"/>
</dbReference>
<dbReference type="CDD" id="cd08336">
    <property type="entry name" value="DED_FADD"/>
    <property type="match status" value="1"/>
</dbReference>
<dbReference type="Pfam" id="PF00531">
    <property type="entry name" value="Death"/>
    <property type="match status" value="1"/>
</dbReference>
<dbReference type="PROSITE" id="PS50017">
    <property type="entry name" value="DEATH_DOMAIN"/>
    <property type="match status" value="1"/>
</dbReference>
<protein>
    <submittedName>
        <fullName evidence="3">Fas (Tnfrsf6)-associated via death domain</fullName>
    </submittedName>
</protein>
<dbReference type="GO" id="GO:0042981">
    <property type="term" value="P:regulation of apoptotic process"/>
    <property type="evidence" value="ECO:0007669"/>
    <property type="project" value="InterPro"/>
</dbReference>
<dbReference type="InterPro" id="IPR016729">
    <property type="entry name" value="FADD"/>
</dbReference>
<dbReference type="PANTHER" id="PTHR15077:SF10">
    <property type="entry name" value="FAS-ASSOCIATED DEATH DOMAIN PROTEIN"/>
    <property type="match status" value="1"/>
</dbReference>
<dbReference type="EMBL" id="HADW01018949">
    <property type="protein sequence ID" value="SBP20349.1"/>
    <property type="molecule type" value="Transcribed_RNA"/>
</dbReference>
<dbReference type="InterPro" id="IPR000488">
    <property type="entry name" value="Death_dom"/>
</dbReference>
<name>A0A1A7XR71_9TELE</name>
<sequence>MNSQPFNSVLLEISNQLTSDNLDKLKFLVRDVIGRRELEKIGTGHRLFEVLTERRKLTPEDTNFVSELLRVIQRPDLSDRLSSWGGPSGSAGVLNETEQVKLDAAFEVMAEHLGRNWRKLGRKLKIGEVKLDSISSRHPTDLEETTMELLKEWRKSRGAEARAEELILALRDCQLNLTADELVEKIRPYL</sequence>
<dbReference type="InterPro" id="IPR011029">
    <property type="entry name" value="DEATH-like_dom_sf"/>
</dbReference>
<dbReference type="AlphaFoldDB" id="A0A1A7XR71"/>
<dbReference type="GO" id="GO:0089720">
    <property type="term" value="F:caspase binding"/>
    <property type="evidence" value="ECO:0007669"/>
    <property type="project" value="TreeGrafter"/>
</dbReference>
<organism evidence="3">
    <name type="scientific">Iconisemion striatum</name>
    <dbReference type="NCBI Taxonomy" id="60296"/>
    <lineage>
        <taxon>Eukaryota</taxon>
        <taxon>Metazoa</taxon>
        <taxon>Chordata</taxon>
        <taxon>Craniata</taxon>
        <taxon>Vertebrata</taxon>
        <taxon>Euteleostomi</taxon>
        <taxon>Actinopterygii</taxon>
        <taxon>Neopterygii</taxon>
        <taxon>Teleostei</taxon>
        <taxon>Neoteleostei</taxon>
        <taxon>Acanthomorphata</taxon>
        <taxon>Ovalentaria</taxon>
        <taxon>Atherinomorphae</taxon>
        <taxon>Cyprinodontiformes</taxon>
        <taxon>Nothobranchiidae</taxon>
        <taxon>Iconisemion</taxon>
    </lineage>
</organism>
<dbReference type="Gene3D" id="1.10.533.10">
    <property type="entry name" value="Death Domain, Fas"/>
    <property type="match status" value="2"/>
</dbReference>
<evidence type="ECO:0000259" key="1">
    <source>
        <dbReference type="PROSITE" id="PS50017"/>
    </source>
</evidence>
<dbReference type="GO" id="GO:0097191">
    <property type="term" value="P:extrinsic apoptotic signaling pathway"/>
    <property type="evidence" value="ECO:0007669"/>
    <property type="project" value="TreeGrafter"/>
</dbReference>
<dbReference type="PROSITE" id="PS50168">
    <property type="entry name" value="DED"/>
    <property type="match status" value="1"/>
</dbReference>
<dbReference type="GO" id="GO:0045089">
    <property type="term" value="P:positive regulation of innate immune response"/>
    <property type="evidence" value="ECO:0007669"/>
    <property type="project" value="TreeGrafter"/>
</dbReference>
<evidence type="ECO:0000313" key="3">
    <source>
        <dbReference type="EMBL" id="SBP20349.1"/>
    </source>
</evidence>
<accession>A0A1A7XR71</accession>
<dbReference type="PANTHER" id="PTHR15077">
    <property type="entry name" value="FAS-ASSOCIATING DEATH DOMAIN-CONTAINING PROTEIN FADD"/>
    <property type="match status" value="1"/>
</dbReference>
<evidence type="ECO:0000259" key="2">
    <source>
        <dbReference type="PROSITE" id="PS50168"/>
    </source>
</evidence>
<reference evidence="3" key="1">
    <citation type="submission" date="2016-05" db="EMBL/GenBank/DDBJ databases">
        <authorList>
            <person name="Lavstsen T."/>
            <person name="Jespersen J.S."/>
        </authorList>
    </citation>
    <scope>NUCLEOTIDE SEQUENCE</scope>
    <source>
        <tissue evidence="3">Brain</tissue>
    </source>
</reference>
<reference evidence="3" key="2">
    <citation type="submission" date="2016-06" db="EMBL/GenBank/DDBJ databases">
        <title>The genome of a short-lived fish provides insights into sex chromosome evolution and the genetic control of aging.</title>
        <authorList>
            <person name="Reichwald K."/>
            <person name="Felder M."/>
            <person name="Petzold A."/>
            <person name="Koch P."/>
            <person name="Groth M."/>
            <person name="Platzer M."/>
        </authorList>
    </citation>
    <scope>NUCLEOTIDE SEQUENCE</scope>
    <source>
        <tissue evidence="3">Brain</tissue>
    </source>
</reference>